<evidence type="ECO:0000259" key="9">
    <source>
        <dbReference type="PROSITE" id="PS50112"/>
    </source>
</evidence>
<name>A0A931I2L6_9HYPH</name>
<feature type="compositionally biased region" description="Low complexity" evidence="7">
    <location>
        <begin position="391"/>
        <end position="408"/>
    </location>
</feature>
<feature type="domain" description="PAS" evidence="9">
    <location>
        <begin position="1374"/>
        <end position="1444"/>
    </location>
</feature>
<feature type="compositionally biased region" description="Acidic residues" evidence="7">
    <location>
        <begin position="1044"/>
        <end position="1065"/>
    </location>
</feature>
<feature type="region of interest" description="Disordered" evidence="7">
    <location>
        <begin position="852"/>
        <end position="872"/>
    </location>
</feature>
<feature type="compositionally biased region" description="Basic and acidic residues" evidence="7">
    <location>
        <begin position="1236"/>
        <end position="1250"/>
    </location>
</feature>
<feature type="compositionally biased region" description="Pro residues" evidence="7">
    <location>
        <begin position="1251"/>
        <end position="1261"/>
    </location>
</feature>
<evidence type="ECO:0000256" key="7">
    <source>
        <dbReference type="SAM" id="MobiDB-lite"/>
    </source>
</evidence>
<dbReference type="SUPFAM" id="SSF55785">
    <property type="entry name" value="PYP-like sensor domain (PAS domain)"/>
    <property type="match status" value="1"/>
</dbReference>
<dbReference type="FunFam" id="1.10.287.130:FF:000001">
    <property type="entry name" value="Two-component sensor histidine kinase"/>
    <property type="match status" value="1"/>
</dbReference>
<dbReference type="EC" id="2.7.13.3" evidence="2"/>
<dbReference type="Proteomes" id="UP000631694">
    <property type="component" value="Unassembled WGS sequence"/>
</dbReference>
<evidence type="ECO:0000313" key="10">
    <source>
        <dbReference type="EMBL" id="MBH0238289.1"/>
    </source>
</evidence>
<comment type="caution">
    <text evidence="10">The sequence shown here is derived from an EMBL/GenBank/DDBJ whole genome shotgun (WGS) entry which is preliminary data.</text>
</comment>
<dbReference type="SUPFAM" id="SSF47384">
    <property type="entry name" value="Homodimeric domain of signal transducing histidine kinase"/>
    <property type="match status" value="1"/>
</dbReference>
<dbReference type="InterPro" id="IPR013767">
    <property type="entry name" value="PAS_fold"/>
</dbReference>
<evidence type="ECO:0000313" key="11">
    <source>
        <dbReference type="Proteomes" id="UP000631694"/>
    </source>
</evidence>
<dbReference type="SUPFAM" id="SSF55874">
    <property type="entry name" value="ATPase domain of HSP90 chaperone/DNA topoisomerase II/histidine kinase"/>
    <property type="match status" value="1"/>
</dbReference>
<dbReference type="InterPro" id="IPR000014">
    <property type="entry name" value="PAS"/>
</dbReference>
<gene>
    <name evidence="10" type="ORF">I5731_10675</name>
</gene>
<feature type="region of interest" description="Disordered" evidence="7">
    <location>
        <begin position="758"/>
        <end position="789"/>
    </location>
</feature>
<dbReference type="Gene3D" id="3.30.565.10">
    <property type="entry name" value="Histidine kinase-like ATPase, C-terminal domain"/>
    <property type="match status" value="1"/>
</dbReference>
<dbReference type="InterPro" id="IPR005467">
    <property type="entry name" value="His_kinase_dom"/>
</dbReference>
<proteinExistence type="predicted"/>
<dbReference type="Gene3D" id="3.30.450.20">
    <property type="entry name" value="PAS domain"/>
    <property type="match status" value="1"/>
</dbReference>
<dbReference type="PRINTS" id="PR00344">
    <property type="entry name" value="BCTRLSENSOR"/>
</dbReference>
<evidence type="ECO:0000256" key="4">
    <source>
        <dbReference type="ARBA" id="ARBA00022679"/>
    </source>
</evidence>
<dbReference type="CDD" id="cd00082">
    <property type="entry name" value="HisKA"/>
    <property type="match status" value="1"/>
</dbReference>
<dbReference type="SMART" id="SM00387">
    <property type="entry name" value="HATPase_c"/>
    <property type="match status" value="1"/>
</dbReference>
<keyword evidence="5" id="KW-0418">Kinase</keyword>
<feature type="compositionally biased region" description="Low complexity" evidence="7">
    <location>
        <begin position="320"/>
        <end position="343"/>
    </location>
</feature>
<dbReference type="InterPro" id="IPR035965">
    <property type="entry name" value="PAS-like_dom_sf"/>
</dbReference>
<feature type="compositionally biased region" description="Low complexity" evidence="7">
    <location>
        <begin position="1085"/>
        <end position="1142"/>
    </location>
</feature>
<feature type="compositionally biased region" description="Low complexity" evidence="7">
    <location>
        <begin position="804"/>
        <end position="816"/>
    </location>
</feature>
<accession>A0A931I2L6</accession>
<dbReference type="Gene3D" id="1.10.287.130">
    <property type="match status" value="1"/>
</dbReference>
<dbReference type="Pfam" id="PF02518">
    <property type="entry name" value="HATPase_c"/>
    <property type="match status" value="1"/>
</dbReference>
<reference evidence="10" key="1">
    <citation type="submission" date="2020-12" db="EMBL/GenBank/DDBJ databases">
        <title>Methylobrevis albus sp. nov., isolated from fresh water lack sediment.</title>
        <authorList>
            <person name="Zou Q."/>
        </authorList>
    </citation>
    <scope>NUCLEOTIDE SEQUENCE</scope>
    <source>
        <strain evidence="10">L22</strain>
    </source>
</reference>
<feature type="region of interest" description="Disordered" evidence="7">
    <location>
        <begin position="170"/>
        <end position="215"/>
    </location>
</feature>
<dbReference type="Pfam" id="PF00989">
    <property type="entry name" value="PAS"/>
    <property type="match status" value="1"/>
</dbReference>
<dbReference type="InterPro" id="IPR036890">
    <property type="entry name" value="HATPase_C_sf"/>
</dbReference>
<evidence type="ECO:0000256" key="1">
    <source>
        <dbReference type="ARBA" id="ARBA00000085"/>
    </source>
</evidence>
<dbReference type="InterPro" id="IPR003594">
    <property type="entry name" value="HATPase_dom"/>
</dbReference>
<evidence type="ECO:0000256" key="3">
    <source>
        <dbReference type="ARBA" id="ARBA00022553"/>
    </source>
</evidence>
<feature type="compositionally biased region" description="Low complexity" evidence="7">
    <location>
        <begin position="932"/>
        <end position="946"/>
    </location>
</feature>
<dbReference type="PANTHER" id="PTHR43711">
    <property type="entry name" value="TWO-COMPONENT HISTIDINE KINASE"/>
    <property type="match status" value="1"/>
</dbReference>
<dbReference type="InterPro" id="IPR050736">
    <property type="entry name" value="Sensor_HK_Regulatory"/>
</dbReference>
<dbReference type="Pfam" id="PF00512">
    <property type="entry name" value="HisKA"/>
    <property type="match status" value="1"/>
</dbReference>
<dbReference type="CDD" id="cd00130">
    <property type="entry name" value="PAS"/>
    <property type="match status" value="1"/>
</dbReference>
<dbReference type="InterPro" id="IPR004358">
    <property type="entry name" value="Sig_transdc_His_kin-like_C"/>
</dbReference>
<dbReference type="GO" id="GO:0000155">
    <property type="term" value="F:phosphorelay sensor kinase activity"/>
    <property type="evidence" value="ECO:0007669"/>
    <property type="project" value="InterPro"/>
</dbReference>
<dbReference type="NCBIfam" id="TIGR00229">
    <property type="entry name" value="sensory_box"/>
    <property type="match status" value="1"/>
</dbReference>
<keyword evidence="4" id="KW-0808">Transferase</keyword>
<organism evidence="10 11">
    <name type="scientific">Methylobrevis albus</name>
    <dbReference type="NCBI Taxonomy" id="2793297"/>
    <lineage>
        <taxon>Bacteria</taxon>
        <taxon>Pseudomonadati</taxon>
        <taxon>Pseudomonadota</taxon>
        <taxon>Alphaproteobacteria</taxon>
        <taxon>Hyphomicrobiales</taxon>
        <taxon>Pleomorphomonadaceae</taxon>
        <taxon>Methylobrevis</taxon>
    </lineage>
</organism>
<feature type="region of interest" description="Disordered" evidence="7">
    <location>
        <begin position="1044"/>
        <end position="1172"/>
    </location>
</feature>
<evidence type="ECO:0000256" key="5">
    <source>
        <dbReference type="ARBA" id="ARBA00022777"/>
    </source>
</evidence>
<dbReference type="PROSITE" id="PS50112">
    <property type="entry name" value="PAS"/>
    <property type="match status" value="1"/>
</dbReference>
<feature type="region of interest" description="Disordered" evidence="7">
    <location>
        <begin position="804"/>
        <end position="823"/>
    </location>
</feature>
<evidence type="ECO:0000259" key="8">
    <source>
        <dbReference type="PROSITE" id="PS50109"/>
    </source>
</evidence>
<feature type="compositionally biased region" description="Acidic residues" evidence="7">
    <location>
        <begin position="409"/>
        <end position="424"/>
    </location>
</feature>
<evidence type="ECO:0000256" key="6">
    <source>
        <dbReference type="ARBA" id="ARBA00023012"/>
    </source>
</evidence>
<keyword evidence="3" id="KW-0597">Phosphoprotein</keyword>
<feature type="region of interest" description="Disordered" evidence="7">
    <location>
        <begin position="320"/>
        <end position="355"/>
    </location>
</feature>
<feature type="region of interest" description="Disordered" evidence="7">
    <location>
        <begin position="695"/>
        <end position="725"/>
    </location>
</feature>
<feature type="region of interest" description="Disordered" evidence="7">
    <location>
        <begin position="1236"/>
        <end position="1262"/>
    </location>
</feature>
<dbReference type="RefSeq" id="WP_197311371.1">
    <property type="nucleotide sequence ID" value="NZ_JADZLT010000050.1"/>
</dbReference>
<keyword evidence="6" id="KW-0902">Two-component regulatory system</keyword>
<feature type="region of interest" description="Disordered" evidence="7">
    <location>
        <begin position="881"/>
        <end position="900"/>
    </location>
</feature>
<dbReference type="GO" id="GO:0006355">
    <property type="term" value="P:regulation of DNA-templated transcription"/>
    <property type="evidence" value="ECO:0007669"/>
    <property type="project" value="InterPro"/>
</dbReference>
<feature type="domain" description="Histidine kinase" evidence="8">
    <location>
        <begin position="1516"/>
        <end position="1735"/>
    </location>
</feature>
<dbReference type="InterPro" id="IPR003661">
    <property type="entry name" value="HisK_dim/P_dom"/>
</dbReference>
<comment type="catalytic activity">
    <reaction evidence="1">
        <text>ATP + protein L-histidine = ADP + protein N-phospho-L-histidine.</text>
        <dbReference type="EC" id="2.7.13.3"/>
    </reaction>
</comment>
<keyword evidence="11" id="KW-1185">Reference proteome</keyword>
<feature type="compositionally biased region" description="Low complexity" evidence="7">
    <location>
        <begin position="193"/>
        <end position="215"/>
    </location>
</feature>
<feature type="region of interest" description="Disordered" evidence="7">
    <location>
        <begin position="391"/>
        <end position="427"/>
    </location>
</feature>
<dbReference type="InterPro" id="IPR036097">
    <property type="entry name" value="HisK_dim/P_sf"/>
</dbReference>
<evidence type="ECO:0000256" key="2">
    <source>
        <dbReference type="ARBA" id="ARBA00012438"/>
    </source>
</evidence>
<dbReference type="PANTHER" id="PTHR43711:SF26">
    <property type="entry name" value="SENSOR HISTIDINE KINASE RCSC"/>
    <property type="match status" value="1"/>
</dbReference>
<feature type="region of interest" description="Disordered" evidence="7">
    <location>
        <begin position="908"/>
        <end position="946"/>
    </location>
</feature>
<sequence length="1739" mass="176151">MIHGAEAFVAFDAEPGVAALKGDARAAFVYDRSGRRLLWLNAAGAAFLGAADYRGPLGAELPADDPLARQIARVAAAAGPGRLERLRVFKGLCPVTLTCRVARLRAAGEAAVLIAVVDGPAIAVPAAELATRHAAFAAALAAPVAAPPAAAPPPPAADTAHRYTVEAGAGLPIPRPAATPDHGDRVEAAASDVSSAPAETAAPVETAAAEAAASDVSSAPAEPAVAADTAPAETVAPVEIAAAEAVAADESAARVEPDADAIAPTPEKPADDVPAADEIAVPLAAGSDLAGSAPDDADRVAEAADSAAADVVAIASEAVEPALNTDETPAEPAVDAAAEPETTGPDPVAPEAAPSEVFPEASVTAPMPDAADAADDLDETEILPSSAAPDAEAVEAPLAAEPAASAVDVPDEVGPDETATDETPTDAIAPVEVRPDETAQDEIAADEAVSNETAFHGFADAEAAPDETAPDEIVADEAVSSETALDEFAADETAPDETAPEFIAADEVASDEVAPDESALDEPAPDETALDAVLGGPLEAAPDTAPAATEPAAEAAATSADAGIDASAAATTRFAPPTHGRPVRFVFELDAETRFDFVSPDLAATVGPDAGAVVGETWSAVAARLQLDPPGRIAAALARRDTFTSREVSWPVDDQALALPVGLTGMPVFARDRSFRGYRGFGVCRTDAPQPLAAPLTGAAAGVPHPAEPASEAVAPAAEPATSDAPAPVVPAAAAAAPAFRLGSMLLAAVPAAALASDATPPSATEGAREPRPAAGFVDDPAPDEAGPLGAEVAEATPADVADAAPSAWAAGEASETATYPADADMTPAEAVSIEPSEEPAADATDAVGPSAMETAADPSLPGADRLFAPEMDTGTDATDAALQADGDAPGADTGPAGLDADVAAQQPETDVPDAEPQASEPQPLLFDLDGSAAPSESPEAEVAPEAPGMVVDADGDPIAEIEPAAEPLTDAAPATEPEVVAGIDTDSAIGPEAEADAASATGDVSGIDVSGIDAEAAAADEPVATSDEPTVAIDAAPVAMADYGDDDAGLLPEAEELTGDEELVPESAAEPVDSDSDADTRSQAASDAAPDVAAADIGPDAPNATPAAAPAAPETALTVDPAAAAAQDAAPPADIDTTPEAIPASEAVAITPEDAITPPESPAPGSPVADAPAPAAVVVRAAPEQVAPVHPGAQIIPSPVVPRLVRTEAPATGGRELSRPEREAFRQIAEALGARYDEPVTSEPRREPVRPAPRLVPPQPTTVDATVLDRLPVAMVILQDGEAVTLNRAFLELVGFADADAFAAAGGIAQAFAGRALRENESQAAIRRADGVERPVTATLHAIQHGGGPASLIVLRETVDTTAPERATSAEQRLAELEAILDTATDGVVVVDAAATVIGCNRSAEALFGAERADIVGRRFIELLAPESHRAALDYLDGLARNGVASVLNDGREVIGAVSQGGYIPLFMTMGRVSGDKFCAVLRDITHWKRVEEELTTAKRQAENASSQKSEFLAKISHEIRTPLNAIIGFSEVMMEERFGQVGSERYKEYLRDINMSGNHIMSLVNDLLDLSKIEAGKLDLSFEAVAVNDVLRDCVALMQPQANRERIIIRTSLSSVLPNVVADARSLRQIVLNLLSNAVKFTPQGGQVIVSSIYEDNGEVALRVRDTGVGMSPTDIQKALEPFRQLHTTRAGRGTGLGLPLTKALVEANRAHFRIDSGVGQGTLVQVTFPSTRVLAE</sequence>
<protein>
    <recommendedName>
        <fullName evidence="2">histidine kinase</fullName>
        <ecNumber evidence="2">2.7.13.3</ecNumber>
    </recommendedName>
</protein>
<dbReference type="SMART" id="SM00091">
    <property type="entry name" value="PAS"/>
    <property type="match status" value="2"/>
</dbReference>
<dbReference type="SMART" id="SM00388">
    <property type="entry name" value="HisKA"/>
    <property type="match status" value="1"/>
</dbReference>
<dbReference type="EMBL" id="JADZLT010000050">
    <property type="protein sequence ID" value="MBH0238289.1"/>
    <property type="molecule type" value="Genomic_DNA"/>
</dbReference>
<dbReference type="PROSITE" id="PS50109">
    <property type="entry name" value="HIS_KIN"/>
    <property type="match status" value="1"/>
</dbReference>
<feature type="compositionally biased region" description="Low complexity" evidence="7">
    <location>
        <begin position="885"/>
        <end position="900"/>
    </location>
</feature>